<dbReference type="EC" id="2.7.13.3" evidence="3"/>
<dbReference type="PANTHER" id="PTHR44936">
    <property type="entry name" value="SENSOR PROTEIN CREC"/>
    <property type="match status" value="1"/>
</dbReference>
<keyword evidence="8 12" id="KW-0418">Kinase</keyword>
<evidence type="ECO:0000313" key="13">
    <source>
        <dbReference type="Proteomes" id="UP000199308"/>
    </source>
</evidence>
<dbReference type="InterPro" id="IPR050980">
    <property type="entry name" value="2C_sensor_his_kinase"/>
</dbReference>
<keyword evidence="10" id="KW-0472">Membrane</keyword>
<evidence type="ECO:0000256" key="5">
    <source>
        <dbReference type="ARBA" id="ARBA00022553"/>
    </source>
</evidence>
<accession>A0A1I0H2W8</accession>
<feature type="transmembrane region" description="Helical" evidence="10">
    <location>
        <begin position="7"/>
        <end position="27"/>
    </location>
</feature>
<dbReference type="SMART" id="SM00388">
    <property type="entry name" value="HisKA"/>
    <property type="match status" value="1"/>
</dbReference>
<dbReference type="Gene3D" id="3.30.565.10">
    <property type="entry name" value="Histidine kinase-like ATPase, C-terminal domain"/>
    <property type="match status" value="1"/>
</dbReference>
<dbReference type="GO" id="GO:0000155">
    <property type="term" value="F:phosphorelay sensor kinase activity"/>
    <property type="evidence" value="ECO:0007669"/>
    <property type="project" value="InterPro"/>
</dbReference>
<dbReference type="InterPro" id="IPR036097">
    <property type="entry name" value="HisK_dim/P_sf"/>
</dbReference>
<evidence type="ECO:0000256" key="3">
    <source>
        <dbReference type="ARBA" id="ARBA00012438"/>
    </source>
</evidence>
<evidence type="ECO:0000256" key="9">
    <source>
        <dbReference type="ARBA" id="ARBA00022840"/>
    </source>
</evidence>
<dbReference type="InterPro" id="IPR004358">
    <property type="entry name" value="Sig_transdc_His_kin-like_C"/>
</dbReference>
<feature type="domain" description="Histidine kinase" evidence="11">
    <location>
        <begin position="203"/>
        <end position="406"/>
    </location>
</feature>
<gene>
    <name evidence="12" type="ORF">SAMN05660429_02665</name>
</gene>
<reference evidence="12 13" key="1">
    <citation type="submission" date="2016-10" db="EMBL/GenBank/DDBJ databases">
        <authorList>
            <person name="de Groot N.N."/>
        </authorList>
    </citation>
    <scope>NUCLEOTIDE SEQUENCE [LARGE SCALE GENOMIC DNA]</scope>
    <source>
        <strain evidence="12 13">DSM 19706</strain>
    </source>
</reference>
<dbReference type="SUPFAM" id="SSF55874">
    <property type="entry name" value="ATPase domain of HSP90 chaperone/DNA topoisomerase II/histidine kinase"/>
    <property type="match status" value="1"/>
</dbReference>
<evidence type="ECO:0000256" key="7">
    <source>
        <dbReference type="ARBA" id="ARBA00022741"/>
    </source>
</evidence>
<keyword evidence="6" id="KW-0808">Transferase</keyword>
<dbReference type="Pfam" id="PF02518">
    <property type="entry name" value="HATPase_c"/>
    <property type="match status" value="1"/>
</dbReference>
<keyword evidence="5" id="KW-0597">Phosphoprotein</keyword>
<comment type="subcellular location">
    <subcellularLocation>
        <location evidence="2">Cell membrane</location>
        <topology evidence="2">Multi-pass membrane protein</topology>
    </subcellularLocation>
</comment>
<evidence type="ECO:0000256" key="8">
    <source>
        <dbReference type="ARBA" id="ARBA00022777"/>
    </source>
</evidence>
<dbReference type="RefSeq" id="WP_093331466.1">
    <property type="nucleotide sequence ID" value="NZ_AP027363.1"/>
</dbReference>
<dbReference type="InterPro" id="IPR005467">
    <property type="entry name" value="His_kinase_dom"/>
</dbReference>
<dbReference type="CDD" id="cd00082">
    <property type="entry name" value="HisKA"/>
    <property type="match status" value="1"/>
</dbReference>
<keyword evidence="10" id="KW-1133">Transmembrane helix</keyword>
<dbReference type="GO" id="GO:0005886">
    <property type="term" value="C:plasma membrane"/>
    <property type="evidence" value="ECO:0007669"/>
    <property type="project" value="UniProtKB-SubCell"/>
</dbReference>
<name>A0A1I0H2W8_THASX</name>
<proteinExistence type="predicted"/>
<comment type="catalytic activity">
    <reaction evidence="1">
        <text>ATP + protein L-histidine = ADP + protein N-phospho-L-histidine.</text>
        <dbReference type="EC" id="2.7.13.3"/>
    </reaction>
</comment>
<evidence type="ECO:0000256" key="10">
    <source>
        <dbReference type="SAM" id="Phobius"/>
    </source>
</evidence>
<keyword evidence="9" id="KW-0067">ATP-binding</keyword>
<organism evidence="12 13">
    <name type="scientific">Thalassotalea agarivorans</name>
    <name type="common">Thalassomonas agarivorans</name>
    <dbReference type="NCBI Taxonomy" id="349064"/>
    <lineage>
        <taxon>Bacteria</taxon>
        <taxon>Pseudomonadati</taxon>
        <taxon>Pseudomonadota</taxon>
        <taxon>Gammaproteobacteria</taxon>
        <taxon>Alteromonadales</taxon>
        <taxon>Colwelliaceae</taxon>
        <taxon>Thalassotalea</taxon>
    </lineage>
</organism>
<keyword evidence="4" id="KW-1003">Cell membrane</keyword>
<dbReference type="PANTHER" id="PTHR44936:SF10">
    <property type="entry name" value="SENSOR PROTEIN RSTB"/>
    <property type="match status" value="1"/>
</dbReference>
<dbReference type="InterPro" id="IPR036890">
    <property type="entry name" value="HATPase_C_sf"/>
</dbReference>
<dbReference type="Pfam" id="PF00512">
    <property type="entry name" value="HisKA"/>
    <property type="match status" value="1"/>
</dbReference>
<feature type="transmembrane region" description="Helical" evidence="10">
    <location>
        <begin position="124"/>
        <end position="146"/>
    </location>
</feature>
<dbReference type="EMBL" id="FOHK01000014">
    <property type="protein sequence ID" value="SET78042.1"/>
    <property type="molecule type" value="Genomic_DNA"/>
</dbReference>
<dbReference type="PROSITE" id="PS50109">
    <property type="entry name" value="HIS_KIN"/>
    <property type="match status" value="1"/>
</dbReference>
<evidence type="ECO:0000259" key="11">
    <source>
        <dbReference type="PROSITE" id="PS50109"/>
    </source>
</evidence>
<dbReference type="STRING" id="349064.SAMN05660429_02665"/>
<evidence type="ECO:0000256" key="2">
    <source>
        <dbReference type="ARBA" id="ARBA00004651"/>
    </source>
</evidence>
<keyword evidence="7" id="KW-0547">Nucleotide-binding</keyword>
<evidence type="ECO:0000313" key="12">
    <source>
        <dbReference type="EMBL" id="SET78042.1"/>
    </source>
</evidence>
<evidence type="ECO:0000256" key="4">
    <source>
        <dbReference type="ARBA" id="ARBA00022475"/>
    </source>
</evidence>
<dbReference type="Gene3D" id="1.10.287.130">
    <property type="match status" value="1"/>
</dbReference>
<dbReference type="AlphaFoldDB" id="A0A1I0H2W8"/>
<protein>
    <recommendedName>
        <fullName evidence="3">histidine kinase</fullName>
        <ecNumber evidence="3">2.7.13.3</ecNumber>
    </recommendedName>
</protein>
<evidence type="ECO:0000256" key="6">
    <source>
        <dbReference type="ARBA" id="ARBA00022679"/>
    </source>
</evidence>
<dbReference type="InterPro" id="IPR003661">
    <property type="entry name" value="HisK_dim/P_dom"/>
</dbReference>
<dbReference type="SMART" id="SM00387">
    <property type="entry name" value="HATPase_c"/>
    <property type="match status" value="1"/>
</dbReference>
<keyword evidence="13" id="KW-1185">Reference proteome</keyword>
<dbReference type="PRINTS" id="PR00344">
    <property type="entry name" value="BCTRLSENSOR"/>
</dbReference>
<dbReference type="GO" id="GO:0005524">
    <property type="term" value="F:ATP binding"/>
    <property type="evidence" value="ECO:0007669"/>
    <property type="project" value="UniProtKB-KW"/>
</dbReference>
<evidence type="ECO:0000256" key="1">
    <source>
        <dbReference type="ARBA" id="ARBA00000085"/>
    </source>
</evidence>
<dbReference type="Proteomes" id="UP000199308">
    <property type="component" value="Unassembled WGS sequence"/>
</dbReference>
<dbReference type="SUPFAM" id="SSF47384">
    <property type="entry name" value="Homodimeric domain of signal transducing histidine kinase"/>
    <property type="match status" value="1"/>
</dbReference>
<dbReference type="InterPro" id="IPR003594">
    <property type="entry name" value="HATPase_dom"/>
</dbReference>
<keyword evidence="10" id="KW-0812">Transmembrane</keyword>
<dbReference type="OrthoDB" id="9804645at2"/>
<sequence>MLRSFLKYYAIFIICFVGAIVLADFGYSKWLQNNTTPLLDSEFVLQQVDDYCEVNDCIHSPLPFSGISLIASDEIALPSTSLDAMLKGEILQVSSANGAYFYASIEPGYFIELGPVNVAKNHDFWVVTVFYILVSLALLLGLLPLFKDMSQLKNAARSFTKHKDISQFKLKQSTYFQPVYDAVSWMIYRIARLSALKKELSDTLSHELRTSLSRLKFNLASLNEHNQEKIKGWVKEDINEIESLVSEYLSFSKQEHETPLLDFKQQSLKPIIEYHIARLGQFAGKGVSVDFSHAADTKVDERAISRAIKNLIDNALKYATHAIHIQLYTENNSLVFQVDDDGKGVNSTNLDDLFLPYSRADEKQPGYGLGLAITNKIIMWHQGQLKASNSDLLPGACFKMYLPIEP</sequence>